<proteinExistence type="predicted"/>
<feature type="transmembrane region" description="Helical" evidence="1">
    <location>
        <begin position="105"/>
        <end position="123"/>
    </location>
</feature>
<dbReference type="Proteomes" id="UP000008004">
    <property type="component" value="Chromosome"/>
</dbReference>
<protein>
    <submittedName>
        <fullName evidence="2">Uncharacterized protein</fullName>
    </submittedName>
</protein>
<dbReference type="KEGG" id="mia:OCU_28900"/>
<evidence type="ECO:0000313" key="3">
    <source>
        <dbReference type="Proteomes" id="UP000008004"/>
    </source>
</evidence>
<evidence type="ECO:0000256" key="1">
    <source>
        <dbReference type="SAM" id="Phobius"/>
    </source>
</evidence>
<evidence type="ECO:0000313" key="2">
    <source>
        <dbReference type="EMBL" id="AFC44109.1"/>
    </source>
</evidence>
<dbReference type="AlphaFoldDB" id="H8IPN6"/>
<dbReference type="HOGENOM" id="CLU_2168141_0_0_11"/>
<reference evidence="2 3" key="1">
    <citation type="journal article" date="2012" name="J. Bacteriol.">
        <title>Complete genome sequence of Mycobacterium intracellulare strain ATCC 13950T.</title>
        <authorList>
            <person name="Kim B.J."/>
            <person name="Choi B.S."/>
            <person name="Lim J.S."/>
            <person name="Choi I.Y."/>
            <person name="Lee J.H."/>
            <person name="Chun J."/>
            <person name="Kook Y.H."/>
            <person name="Kim B.J."/>
        </authorList>
    </citation>
    <scope>NUCLEOTIDE SEQUENCE [LARGE SCALE GENOMIC DNA]</scope>
    <source>
        <strain evidence="3">ATCC 13950 / DSM 43223 / JCM 6384 / NCTC 13025 / 3600</strain>
    </source>
</reference>
<accession>H8IPN6</accession>
<organism evidence="2 3">
    <name type="scientific">Mycobacterium intracellulare (strain ATCC 13950 / DSM 43223 / JCM 6384 / NCTC 13025 / 3600)</name>
    <dbReference type="NCBI Taxonomy" id="487521"/>
    <lineage>
        <taxon>Bacteria</taxon>
        <taxon>Bacillati</taxon>
        <taxon>Actinomycetota</taxon>
        <taxon>Actinomycetes</taxon>
        <taxon>Mycobacteriales</taxon>
        <taxon>Mycobacteriaceae</taxon>
        <taxon>Mycobacterium</taxon>
        <taxon>Mycobacterium avium complex (MAC)</taxon>
    </lineage>
</organism>
<dbReference type="EMBL" id="CP003322">
    <property type="protein sequence ID" value="AFC44109.1"/>
    <property type="molecule type" value="Genomic_DNA"/>
</dbReference>
<sequence>MAAANASPAAAARRDESMGPMTTHTCMGCGLKTRYSYGRNCVACGRQTRRSYYGEWADRYQQAAIAFAAPARIVSMGEKHPTAALTLGVPGSLIAMAAVAAYPMVFVPLLFLLAVALVASIRYEEARNPSK</sequence>
<dbReference type="RefSeq" id="WP_014380287.1">
    <property type="nucleotide sequence ID" value="NC_016946.1"/>
</dbReference>
<name>H8IPN6_MYCIA</name>
<keyword evidence="1" id="KW-0472">Membrane</keyword>
<keyword evidence="1" id="KW-1133">Transmembrane helix</keyword>
<keyword evidence="1" id="KW-0812">Transmembrane</keyword>
<gene>
    <name evidence="2" type="ordered locus">OCU_28900</name>
</gene>
<dbReference type="eggNOG" id="ENOG5032I2H">
    <property type="taxonomic scope" value="Bacteria"/>
</dbReference>
<dbReference type="PATRIC" id="fig|487521.10.peg.2904"/>